<feature type="domain" description="GerMN" evidence="2">
    <location>
        <begin position="209"/>
        <end position="292"/>
    </location>
</feature>
<dbReference type="SUPFAM" id="SSF82171">
    <property type="entry name" value="DPP6 N-terminal domain-like"/>
    <property type="match status" value="1"/>
</dbReference>
<proteinExistence type="predicted"/>
<dbReference type="Proteomes" id="UP001596067">
    <property type="component" value="Unassembled WGS sequence"/>
</dbReference>
<dbReference type="Pfam" id="PF10646">
    <property type="entry name" value="Germane"/>
    <property type="match status" value="1"/>
</dbReference>
<evidence type="ECO:0000256" key="1">
    <source>
        <dbReference type="SAM" id="MobiDB-lite"/>
    </source>
</evidence>
<feature type="domain" description="Lipoprotein LpqB C-terminal" evidence="3">
    <location>
        <begin position="340"/>
        <end position="616"/>
    </location>
</feature>
<evidence type="ECO:0000313" key="5">
    <source>
        <dbReference type="EMBL" id="MFC5884911.1"/>
    </source>
</evidence>
<dbReference type="RefSeq" id="WP_313764011.1">
    <property type="nucleotide sequence ID" value="NZ_BAAAVH010000034.1"/>
</dbReference>
<dbReference type="InterPro" id="IPR059026">
    <property type="entry name" value="LpqB_N"/>
</dbReference>
<dbReference type="Pfam" id="PF10647">
    <property type="entry name" value="Gmad1"/>
    <property type="match status" value="1"/>
</dbReference>
<dbReference type="EMBL" id="JBHSOD010000006">
    <property type="protein sequence ID" value="MFC5884911.1"/>
    <property type="molecule type" value="Genomic_DNA"/>
</dbReference>
<protein>
    <submittedName>
        <fullName evidence="5">LpqB family beta-propeller domain-containing protein</fullName>
    </submittedName>
</protein>
<reference evidence="6" key="1">
    <citation type="journal article" date="2019" name="Int. J. Syst. Evol. Microbiol.">
        <title>The Global Catalogue of Microorganisms (GCM) 10K type strain sequencing project: providing services to taxonomists for standard genome sequencing and annotation.</title>
        <authorList>
            <consortium name="The Broad Institute Genomics Platform"/>
            <consortium name="The Broad Institute Genome Sequencing Center for Infectious Disease"/>
            <person name="Wu L."/>
            <person name="Ma J."/>
        </authorList>
    </citation>
    <scope>NUCLEOTIDE SEQUENCE [LARGE SCALE GENOMIC DNA]</scope>
    <source>
        <strain evidence="6">CGMCC 4.1469</strain>
    </source>
</reference>
<feature type="domain" description="Lipoprotein LpqB N-terminal" evidence="4">
    <location>
        <begin position="58"/>
        <end position="183"/>
    </location>
</feature>
<evidence type="ECO:0000313" key="6">
    <source>
        <dbReference type="Proteomes" id="UP001596067"/>
    </source>
</evidence>
<dbReference type="PROSITE" id="PS51257">
    <property type="entry name" value="PROKAR_LIPOPROTEIN"/>
    <property type="match status" value="1"/>
</dbReference>
<name>A0ABW1ES71_9ACTN</name>
<evidence type="ECO:0000259" key="2">
    <source>
        <dbReference type="Pfam" id="PF10646"/>
    </source>
</evidence>
<dbReference type="Pfam" id="PF25976">
    <property type="entry name" value="LpqB_N"/>
    <property type="match status" value="1"/>
</dbReference>
<dbReference type="InterPro" id="IPR018910">
    <property type="entry name" value="LpqB_C"/>
</dbReference>
<accession>A0ABW1ES71</accession>
<comment type="caution">
    <text evidence="5">The sequence shown here is derived from an EMBL/GenBank/DDBJ whole genome shotgun (WGS) entry which is preliminary data.</text>
</comment>
<evidence type="ECO:0000259" key="4">
    <source>
        <dbReference type="Pfam" id="PF25976"/>
    </source>
</evidence>
<keyword evidence="6" id="KW-1185">Reference proteome</keyword>
<organism evidence="5 6">
    <name type="scientific">Kitasatospora aburaviensis</name>
    <dbReference type="NCBI Taxonomy" id="67265"/>
    <lineage>
        <taxon>Bacteria</taxon>
        <taxon>Bacillati</taxon>
        <taxon>Actinomycetota</taxon>
        <taxon>Actinomycetes</taxon>
        <taxon>Kitasatosporales</taxon>
        <taxon>Streptomycetaceae</taxon>
        <taxon>Kitasatospora</taxon>
    </lineage>
</organism>
<dbReference type="InterPro" id="IPR019606">
    <property type="entry name" value="GerMN"/>
</dbReference>
<sequence>MRRTSRTEPRLAAAAGAVVGTLLVGGCAAMPDSGGIGKVELSQGTADKNLQVRVFPVGPAKGAEPGNLLAGFLDALTSDESYDTARQYLTAEAGMRWKPDAGIKVLAANPVVPSSQKVTDADTAFAIRASSRVVAEVDDKHAYRFADGQRDVALPFSFVREKGGEWRISELPDGVVINETNFRNSYRQVDRFFYAKQDPSAAAAPEVLIADPIYLRRRTDPLTSAARAVVSGPSDWLSPVAQTAFPTGSTVDQVSVDESRTARVVLSGVDLGSTMLCRRMATQLFYTLADQGKGQVERLDLKGPRGAGCQASRTDVPFTGPGALVGPAAGQQYLQRAEDGVLMEVHDTEGSTVRGPLGKPQPGKQPLGTIAVARDGGRAAAIGANGHQLFTVGLSDNVRTMPEPLLTTPARAGDKAEDGLASPSWDGRGDLWVVDRDPQNRRVLMVRGDKPVPVPVEGLDGNTVQDLKISSDGVRAALVLKDVRGTRSLWLGLVVHGGSKDAPTAQVVGLRPAAPLLTEVASVSWAEADQLLVLGKENGRLPQLHYMSTDGSQNSEAPLQGGEGMSSAEASEARGDVLQEVKPVLARQAADGKVYRLVNSQWREVNPTFRASAFVYPG</sequence>
<feature type="region of interest" description="Disordered" evidence="1">
    <location>
        <begin position="548"/>
        <end position="571"/>
    </location>
</feature>
<gene>
    <name evidence="5" type="ORF">ACFP0N_07985</name>
</gene>
<evidence type="ECO:0000259" key="3">
    <source>
        <dbReference type="Pfam" id="PF10647"/>
    </source>
</evidence>